<dbReference type="Proteomes" id="UP001220324">
    <property type="component" value="Unassembled WGS sequence"/>
</dbReference>
<keyword evidence="3" id="KW-1185">Reference proteome</keyword>
<evidence type="ECO:0000313" key="2">
    <source>
        <dbReference type="EMBL" id="KAJ5537716.1"/>
    </source>
</evidence>
<protein>
    <recommendedName>
        <fullName evidence="4">FAR1 domain-containing protein</fullName>
    </recommendedName>
</protein>
<reference evidence="2 3" key="1">
    <citation type="journal article" date="2023" name="IMA Fungus">
        <title>Comparative genomic study of the Penicillium genus elucidates a diverse pangenome and 15 lateral gene transfer events.</title>
        <authorList>
            <person name="Petersen C."/>
            <person name="Sorensen T."/>
            <person name="Nielsen M.R."/>
            <person name="Sondergaard T.E."/>
            <person name="Sorensen J.L."/>
            <person name="Fitzpatrick D.A."/>
            <person name="Frisvad J.C."/>
            <person name="Nielsen K.L."/>
        </authorList>
    </citation>
    <scope>NUCLEOTIDE SEQUENCE [LARGE SCALE GENOMIC DNA]</scope>
    <source>
        <strain evidence="2 3">IBT 35679</strain>
    </source>
</reference>
<feature type="compositionally biased region" description="Polar residues" evidence="1">
    <location>
        <begin position="70"/>
        <end position="84"/>
    </location>
</feature>
<sequence>MSSWYLDWGHSPFVPHAPAARNAAPQLSAPNRPAIRSQSVDIQHDTAQAAIAAYRNQVQPRPVPSGPATEDTTLAQLPQPTNPTAWVIPPPPNNILYETTEAAIAAMNVFAKPYGFAVSTMSCTSWKGTKQIVYLCCRREMISRKLLPPGGRRTGSDCPFASILRLQRDGRWLVTLPHATHNHGIFTGPTHIIHRRTEVAHKAAMIDAQIRDGKGPAAILRFLRDEDPTTCILVQDMKAYRKKALNLAAREQALSTPAFMGPYQVSRP</sequence>
<evidence type="ECO:0000256" key="1">
    <source>
        <dbReference type="SAM" id="MobiDB-lite"/>
    </source>
</evidence>
<accession>A0AAD6GEI3</accession>
<dbReference type="EMBL" id="JAQIZZ010000006">
    <property type="protein sequence ID" value="KAJ5537716.1"/>
    <property type="molecule type" value="Genomic_DNA"/>
</dbReference>
<evidence type="ECO:0000313" key="3">
    <source>
        <dbReference type="Proteomes" id="UP001220324"/>
    </source>
</evidence>
<name>A0AAD6GEI3_9EURO</name>
<feature type="region of interest" description="Disordered" evidence="1">
    <location>
        <begin position="57"/>
        <end position="85"/>
    </location>
</feature>
<gene>
    <name evidence="2" type="ORF">N7494_007195</name>
</gene>
<evidence type="ECO:0008006" key="4">
    <source>
        <dbReference type="Google" id="ProtNLM"/>
    </source>
</evidence>
<dbReference type="AlphaFoldDB" id="A0AAD6GEI3"/>
<proteinExistence type="predicted"/>
<organism evidence="2 3">
    <name type="scientific">Penicillium frequentans</name>
    <dbReference type="NCBI Taxonomy" id="3151616"/>
    <lineage>
        <taxon>Eukaryota</taxon>
        <taxon>Fungi</taxon>
        <taxon>Dikarya</taxon>
        <taxon>Ascomycota</taxon>
        <taxon>Pezizomycotina</taxon>
        <taxon>Eurotiomycetes</taxon>
        <taxon>Eurotiomycetidae</taxon>
        <taxon>Eurotiales</taxon>
        <taxon>Aspergillaceae</taxon>
        <taxon>Penicillium</taxon>
    </lineage>
</organism>
<comment type="caution">
    <text evidence="2">The sequence shown here is derived from an EMBL/GenBank/DDBJ whole genome shotgun (WGS) entry which is preliminary data.</text>
</comment>